<dbReference type="GO" id="GO:0009307">
    <property type="term" value="P:DNA restriction-modification system"/>
    <property type="evidence" value="ECO:0007669"/>
    <property type="project" value="UniProtKB-KW"/>
</dbReference>
<evidence type="ECO:0000256" key="1">
    <source>
        <dbReference type="ARBA" id="ARBA00006594"/>
    </source>
</evidence>
<evidence type="ECO:0000256" key="6">
    <source>
        <dbReference type="ARBA" id="ARBA00022747"/>
    </source>
</evidence>
<dbReference type="PANTHER" id="PTHR42933">
    <property type="entry name" value="SLR6095 PROTEIN"/>
    <property type="match status" value="1"/>
</dbReference>
<evidence type="ECO:0000313" key="10">
    <source>
        <dbReference type="Proteomes" id="UP000244224"/>
    </source>
</evidence>
<keyword evidence="6" id="KW-0680">Restriction system</keyword>
<dbReference type="EMBL" id="QBKP01000014">
    <property type="protein sequence ID" value="PTX47029.1"/>
    <property type="molecule type" value="Genomic_DNA"/>
</dbReference>
<proteinExistence type="inferred from homology"/>
<evidence type="ECO:0000313" key="9">
    <source>
        <dbReference type="EMBL" id="PTX47029.1"/>
    </source>
</evidence>
<protein>
    <recommendedName>
        <fullName evidence="2">site-specific DNA-methyltransferase (adenine-specific)</fullName>
        <ecNumber evidence="2">2.1.1.72</ecNumber>
    </recommendedName>
</protein>
<dbReference type="PANTHER" id="PTHR42933:SF4">
    <property type="entry name" value="TYPE I RESTRICTION ENZYME ECOKI METHYLASE SUBUNIT"/>
    <property type="match status" value="1"/>
</dbReference>
<dbReference type="EC" id="2.1.1.72" evidence="2"/>
<dbReference type="InterPro" id="IPR051537">
    <property type="entry name" value="DNA_Adenine_Mtase"/>
</dbReference>
<gene>
    <name evidence="9" type="ORF">C8N34_11449</name>
</gene>
<evidence type="ECO:0000259" key="8">
    <source>
        <dbReference type="Pfam" id="PF02384"/>
    </source>
</evidence>
<name>A0A2T6AT84_9RHOB</name>
<keyword evidence="5" id="KW-0949">S-adenosyl-L-methionine</keyword>
<dbReference type="OrthoDB" id="9784823at2"/>
<organism evidence="9 10">
    <name type="scientific">Gemmobacter caeni</name>
    <dbReference type="NCBI Taxonomy" id="589035"/>
    <lineage>
        <taxon>Bacteria</taxon>
        <taxon>Pseudomonadati</taxon>
        <taxon>Pseudomonadota</taxon>
        <taxon>Alphaproteobacteria</taxon>
        <taxon>Rhodobacterales</taxon>
        <taxon>Paracoccaceae</taxon>
        <taxon>Gemmobacter</taxon>
    </lineage>
</organism>
<sequence>MRYQHIHEGVQSASALMGFPFSPVTRAAPEPETAPVKQFVALARSIKGHKPFRVFDDWCEIMFCAIAAVTARTPDRSRQLMQQQAEASAKYTTEDIRTMEAMLGVAQAALSKGGRDFLGEACGLMGALDGGVGQFFTPFEVSQMLVRMTAPDIAAIVRDQGHFRGADPAAGSGGLLVALADHCESVGVDLRDVFVEGVELVPSTYHMLFVQLSLRGVAARAVCGNTLTQQVSQHEYTPAGVAFVNKHGIRNAATGMVLS</sequence>
<dbReference type="Gene3D" id="3.40.50.150">
    <property type="entry name" value="Vaccinia Virus protein VP39"/>
    <property type="match status" value="1"/>
</dbReference>
<comment type="caution">
    <text evidence="9">The sequence shown here is derived from an EMBL/GenBank/DDBJ whole genome shotgun (WGS) entry which is preliminary data.</text>
</comment>
<dbReference type="GO" id="GO:0009007">
    <property type="term" value="F:site-specific DNA-methyltransferase (adenine-specific) activity"/>
    <property type="evidence" value="ECO:0007669"/>
    <property type="project" value="UniProtKB-EC"/>
</dbReference>
<keyword evidence="3 9" id="KW-0489">Methyltransferase</keyword>
<evidence type="ECO:0000256" key="4">
    <source>
        <dbReference type="ARBA" id="ARBA00022679"/>
    </source>
</evidence>
<dbReference type="PRINTS" id="PR00507">
    <property type="entry name" value="N12N6MTFRASE"/>
</dbReference>
<comment type="similarity">
    <text evidence="1">Belongs to the N(4)/N(6)-methyltransferase family.</text>
</comment>
<accession>A0A2T6AT84</accession>
<comment type="catalytic activity">
    <reaction evidence="7">
        <text>a 2'-deoxyadenosine in DNA + S-adenosyl-L-methionine = an N(6)-methyl-2'-deoxyadenosine in DNA + S-adenosyl-L-homocysteine + H(+)</text>
        <dbReference type="Rhea" id="RHEA:15197"/>
        <dbReference type="Rhea" id="RHEA-COMP:12418"/>
        <dbReference type="Rhea" id="RHEA-COMP:12419"/>
        <dbReference type="ChEBI" id="CHEBI:15378"/>
        <dbReference type="ChEBI" id="CHEBI:57856"/>
        <dbReference type="ChEBI" id="CHEBI:59789"/>
        <dbReference type="ChEBI" id="CHEBI:90615"/>
        <dbReference type="ChEBI" id="CHEBI:90616"/>
        <dbReference type="EC" id="2.1.1.72"/>
    </reaction>
</comment>
<dbReference type="InterPro" id="IPR003356">
    <property type="entry name" value="DNA_methylase_A-5"/>
</dbReference>
<dbReference type="GO" id="GO:0003677">
    <property type="term" value="F:DNA binding"/>
    <property type="evidence" value="ECO:0007669"/>
    <property type="project" value="InterPro"/>
</dbReference>
<dbReference type="Proteomes" id="UP000244224">
    <property type="component" value="Unassembled WGS sequence"/>
</dbReference>
<evidence type="ECO:0000256" key="2">
    <source>
        <dbReference type="ARBA" id="ARBA00011900"/>
    </source>
</evidence>
<dbReference type="AlphaFoldDB" id="A0A2T6AT84"/>
<keyword evidence="4" id="KW-0808">Transferase</keyword>
<dbReference type="Pfam" id="PF02384">
    <property type="entry name" value="N6_Mtase"/>
    <property type="match status" value="1"/>
</dbReference>
<dbReference type="GO" id="GO:0008170">
    <property type="term" value="F:N-methyltransferase activity"/>
    <property type="evidence" value="ECO:0007669"/>
    <property type="project" value="InterPro"/>
</dbReference>
<dbReference type="RefSeq" id="WP_108130040.1">
    <property type="nucleotide sequence ID" value="NZ_QBKP01000014.1"/>
</dbReference>
<dbReference type="SUPFAM" id="SSF53335">
    <property type="entry name" value="S-adenosyl-L-methionine-dependent methyltransferases"/>
    <property type="match status" value="1"/>
</dbReference>
<reference evidence="9 10" key="1">
    <citation type="submission" date="2018-04" db="EMBL/GenBank/DDBJ databases">
        <title>Genomic Encyclopedia of Archaeal and Bacterial Type Strains, Phase II (KMG-II): from individual species to whole genera.</title>
        <authorList>
            <person name="Goeker M."/>
        </authorList>
    </citation>
    <scope>NUCLEOTIDE SEQUENCE [LARGE SCALE GENOMIC DNA]</scope>
    <source>
        <strain evidence="9 10">DSM 21823</strain>
    </source>
</reference>
<evidence type="ECO:0000256" key="3">
    <source>
        <dbReference type="ARBA" id="ARBA00022603"/>
    </source>
</evidence>
<keyword evidence="10" id="KW-1185">Reference proteome</keyword>
<evidence type="ECO:0000256" key="5">
    <source>
        <dbReference type="ARBA" id="ARBA00022691"/>
    </source>
</evidence>
<feature type="domain" description="DNA methylase adenine-specific" evidence="8">
    <location>
        <begin position="131"/>
        <end position="233"/>
    </location>
</feature>
<evidence type="ECO:0000256" key="7">
    <source>
        <dbReference type="ARBA" id="ARBA00047942"/>
    </source>
</evidence>
<dbReference type="InterPro" id="IPR029063">
    <property type="entry name" value="SAM-dependent_MTases_sf"/>
</dbReference>
<dbReference type="GO" id="GO:0032259">
    <property type="term" value="P:methylation"/>
    <property type="evidence" value="ECO:0007669"/>
    <property type="project" value="UniProtKB-KW"/>
</dbReference>